<dbReference type="RefSeq" id="WP_084664941.1">
    <property type="nucleotide sequence ID" value="NZ_LT838272.1"/>
</dbReference>
<accession>A0A1W1VQS7</accession>
<dbReference type="Proteomes" id="UP000192569">
    <property type="component" value="Chromosome I"/>
</dbReference>
<gene>
    <name evidence="1" type="ORF">SAMN00808754_1305</name>
</gene>
<protein>
    <submittedName>
        <fullName evidence="1">Hydantoinase/oxoprolinase</fullName>
    </submittedName>
</protein>
<name>A0A1W1VQS7_9FIRM</name>
<organism evidence="1 2">
    <name type="scientific">Thermanaeromonas toyohensis ToBE</name>
    <dbReference type="NCBI Taxonomy" id="698762"/>
    <lineage>
        <taxon>Bacteria</taxon>
        <taxon>Bacillati</taxon>
        <taxon>Bacillota</taxon>
        <taxon>Clostridia</taxon>
        <taxon>Neomoorellales</taxon>
        <taxon>Neomoorellaceae</taxon>
        <taxon>Thermanaeromonas</taxon>
    </lineage>
</organism>
<keyword evidence="2" id="KW-1185">Reference proteome</keyword>
<evidence type="ECO:0000313" key="2">
    <source>
        <dbReference type="Proteomes" id="UP000192569"/>
    </source>
</evidence>
<evidence type="ECO:0000313" key="1">
    <source>
        <dbReference type="EMBL" id="SMB95696.1"/>
    </source>
</evidence>
<dbReference type="EMBL" id="LT838272">
    <property type="protein sequence ID" value="SMB95696.1"/>
    <property type="molecule type" value="Genomic_DNA"/>
</dbReference>
<reference evidence="1 2" key="1">
    <citation type="submission" date="2017-04" db="EMBL/GenBank/DDBJ databases">
        <authorList>
            <person name="Afonso C.L."/>
            <person name="Miller P.J."/>
            <person name="Scott M.A."/>
            <person name="Spackman E."/>
            <person name="Goraichik I."/>
            <person name="Dimitrov K.M."/>
            <person name="Suarez D.L."/>
            <person name="Swayne D.E."/>
        </authorList>
    </citation>
    <scope>NUCLEOTIDE SEQUENCE [LARGE SCALE GENOMIC DNA]</scope>
    <source>
        <strain evidence="1 2">ToBE</strain>
    </source>
</reference>
<dbReference type="STRING" id="698762.SAMN00808754_1305"/>
<dbReference type="OrthoDB" id="2109987at2"/>
<dbReference type="AlphaFoldDB" id="A0A1W1VQS7"/>
<proteinExistence type="predicted"/>
<sequence>MQGNLVLIFEEKESTLLFGQEGIVLAEEKCPSAVYPQNLKNFLCHNGIIPADVKRVLVAADLTSLLFKTENALGYFRLTSAPLELVPVSELLKRKNLKLYTFQLPLPGQPGYRSQLERALAYLAELPVKSIAVNSAFSPIDPSPEQELIEAAEKLFPGRFSFYPSYLYNALNFLLRENALLINTFLLESVKSFWSWLQNLLASSGISAPVYFLKGDGTLTSCRVATTYPLLTWQAVLSSYLLGSSWWLRQGETFVVLPGTKGIRLSITERYLPKLATGLTSFYGVELAGSYPYVIYCKENLSPYKWEETLDALNPFPGPLPIVCFAPPNEIPRVFRYPVLLPPAGPALQGAGVLVALYGAEIEKVCFFSDYRQIQVEKQELWDMAFCQLRQDGVELKEISHQFEEIPLRYLPQNACRLRLKVWGKF</sequence>